<dbReference type="CDD" id="cd07064">
    <property type="entry name" value="AlkD_like_1"/>
    <property type="match status" value="1"/>
</dbReference>
<evidence type="ECO:0000313" key="1">
    <source>
        <dbReference type="EMBL" id="SDP73540.1"/>
    </source>
</evidence>
<name>A0A1H0V540_HALAD</name>
<gene>
    <name evidence="1" type="ORF">SAMN05421677_1313</name>
</gene>
<dbReference type="OrthoDB" id="9775346at2"/>
<reference evidence="2" key="1">
    <citation type="submission" date="2016-10" db="EMBL/GenBank/DDBJ databases">
        <authorList>
            <person name="Varghese N."/>
            <person name="Submissions S."/>
        </authorList>
    </citation>
    <scope>NUCLEOTIDE SEQUENCE [LARGE SCALE GENOMIC DNA]</scope>
    <source>
        <strain evidence="2">CGMCC 1.3703</strain>
    </source>
</reference>
<dbReference type="EMBL" id="FNIZ01000031">
    <property type="protein sequence ID" value="SDP73540.1"/>
    <property type="molecule type" value="Genomic_DNA"/>
</dbReference>
<keyword evidence="2" id="KW-1185">Reference proteome</keyword>
<dbReference type="Gene3D" id="1.25.40.290">
    <property type="entry name" value="ARM repeat domains"/>
    <property type="match status" value="1"/>
</dbReference>
<dbReference type="Proteomes" id="UP000198860">
    <property type="component" value="Unassembled WGS sequence"/>
</dbReference>
<organism evidence="1 2">
    <name type="scientific">Halobacillus aidingensis</name>
    <dbReference type="NCBI Taxonomy" id="240303"/>
    <lineage>
        <taxon>Bacteria</taxon>
        <taxon>Bacillati</taxon>
        <taxon>Bacillota</taxon>
        <taxon>Bacilli</taxon>
        <taxon>Bacillales</taxon>
        <taxon>Bacillaceae</taxon>
        <taxon>Halobacillus</taxon>
    </lineage>
</organism>
<dbReference type="AlphaFoldDB" id="A0A1H0V540"/>
<dbReference type="InterPro" id="IPR014825">
    <property type="entry name" value="DNA_alkylation"/>
</dbReference>
<dbReference type="RefSeq" id="WP_089654753.1">
    <property type="nucleotide sequence ID" value="NZ_FNIZ01000031.1"/>
</dbReference>
<dbReference type="Gene3D" id="1.20.1660.10">
    <property type="entry name" value="Hypothetical protein (EF3068)"/>
    <property type="match status" value="1"/>
</dbReference>
<dbReference type="PANTHER" id="PTHR34070:SF1">
    <property type="entry name" value="DNA ALKYLATION REPAIR PROTEIN"/>
    <property type="match status" value="1"/>
</dbReference>
<accession>A0A1H0V540</accession>
<dbReference type="SUPFAM" id="SSF48371">
    <property type="entry name" value="ARM repeat"/>
    <property type="match status" value="1"/>
</dbReference>
<protein>
    <submittedName>
        <fullName evidence="1">3-methyladenine DNA glycosylase AlkD</fullName>
    </submittedName>
</protein>
<evidence type="ECO:0000313" key="2">
    <source>
        <dbReference type="Proteomes" id="UP000198860"/>
    </source>
</evidence>
<sequence length="234" mass="28020">MNQAAEFCEAVTTLFEEHRNEENRIPMENYMKNHYPFFGIKAPERKQILAPLLKKYKEITEEERLEAAVLLFEKPERECHYAALAFLEKGIKKAPEHSIDTYKQLLMTKPWWDTVDMIASTLCGGYFFRYEDKLRPFTEEWRESDHLWVRRSSVLHQLKYKEKTDALLLFETIDSLKHEKEFFIEKAIGWALREYSKTDARAVIDYLEREEVRPLSRREGLKWLKSKHPELLEG</sequence>
<proteinExistence type="predicted"/>
<dbReference type="STRING" id="240303.SAMN05421677_1313"/>
<dbReference type="Pfam" id="PF08713">
    <property type="entry name" value="DNA_alkylation"/>
    <property type="match status" value="1"/>
</dbReference>
<dbReference type="PANTHER" id="PTHR34070">
    <property type="entry name" value="ARMADILLO-TYPE FOLD"/>
    <property type="match status" value="1"/>
</dbReference>
<dbReference type="InterPro" id="IPR016024">
    <property type="entry name" value="ARM-type_fold"/>
</dbReference>